<keyword evidence="7" id="KW-0175">Coiled coil</keyword>
<dbReference type="PANTHER" id="PTHR43047:SF72">
    <property type="entry name" value="OSMOSENSING HISTIDINE PROTEIN KINASE SLN1"/>
    <property type="match status" value="1"/>
</dbReference>
<keyword evidence="8" id="KW-0472">Membrane</keyword>
<gene>
    <name evidence="11" type="ORF">I5589_17325</name>
</gene>
<evidence type="ECO:0000256" key="1">
    <source>
        <dbReference type="ARBA" id="ARBA00000085"/>
    </source>
</evidence>
<dbReference type="SMART" id="SM00448">
    <property type="entry name" value="REC"/>
    <property type="match status" value="1"/>
</dbReference>
<dbReference type="InterPro" id="IPR005467">
    <property type="entry name" value="His_kinase_dom"/>
</dbReference>
<comment type="caution">
    <text evidence="11">The sequence shown here is derived from an EMBL/GenBank/DDBJ whole genome shotgun (WGS) entry which is preliminary data.</text>
</comment>
<dbReference type="InterPro" id="IPR036890">
    <property type="entry name" value="HATPase_C_sf"/>
</dbReference>
<reference evidence="11 12" key="1">
    <citation type="submission" date="2020-11" db="EMBL/GenBank/DDBJ databases">
        <title>Enhanced detection system for hospital associated transmission using whole genome sequencing surveillance.</title>
        <authorList>
            <person name="Harrison L.H."/>
            <person name="Van Tyne D."/>
            <person name="Marsh J.W."/>
            <person name="Griffith M.P."/>
            <person name="Snyder D.J."/>
            <person name="Cooper V.S."/>
            <person name="Mustapha M."/>
        </authorList>
    </citation>
    <scope>NUCLEOTIDE SEQUENCE [LARGE SCALE GENOMIC DNA]</scope>
    <source>
        <strain evidence="11 12">BC00020</strain>
    </source>
</reference>
<evidence type="ECO:0000259" key="10">
    <source>
        <dbReference type="PROSITE" id="PS50110"/>
    </source>
</evidence>
<dbReference type="Pfam" id="PF00072">
    <property type="entry name" value="Response_reg"/>
    <property type="match status" value="1"/>
</dbReference>
<dbReference type="Gene3D" id="3.30.565.10">
    <property type="entry name" value="Histidine kinase-like ATPase, C-terminal domain"/>
    <property type="match status" value="1"/>
</dbReference>
<keyword evidence="5" id="KW-0418">Kinase</keyword>
<evidence type="ECO:0000256" key="7">
    <source>
        <dbReference type="SAM" id="Coils"/>
    </source>
</evidence>
<dbReference type="InterPro" id="IPR004358">
    <property type="entry name" value="Sig_transdc_His_kin-like_C"/>
</dbReference>
<evidence type="ECO:0000259" key="9">
    <source>
        <dbReference type="PROSITE" id="PS50109"/>
    </source>
</evidence>
<proteinExistence type="predicted"/>
<evidence type="ECO:0000256" key="6">
    <source>
        <dbReference type="PROSITE-ProRule" id="PRU00169"/>
    </source>
</evidence>
<sequence length="592" mass="65705">MLRHLSKIIFPLLCVLWVSGVLYLIPDDRLEYLKGPTEDSYWGIAQLQLQNSNVANLVIRMDTPNPPTRRDLLIALALLQSRAYMLSQRSVTTEYAFDDPVYRENITLINKYLTEIEATNFDFGDNPQISTLILNRLNDITISSQKIAAVIGVLGIRRRDALLHDINSKYSLLFYGELIVSLFFIAASGYFALAKRSALKMLEAEKNARKLEHEAAIEAEKMAATVRVFLATISHELKNPMQTLVTGLENLSAKSIAASSMRTLLNMEKAVARITTHLDEIGDFLTLGTGGLTLSFSEFYVDELLGEIIEDLHNDRSRHLPDIQIKGPSLTCVFSDRLRLKQIIYNLIDNAAKHAETSSIVVHFDIIVVDDDQSTLAITVSDYGRGISKSDLVHIFDPFYQANKRVGTGLGMGLTIAKGLTDRLHGRLTVDSQLGQGTTFTVRVPVKRRTITHHDAALSAQQPAAIGNDRFAGQKVLIVDDQESICLELSALAIALGMNADYALTAESAREACSRETYDFILCDIHLAEDDGFALADQLRGERGQDFKTRIIAISGHMNTYDYVDNPRSFDGFIGKPFTRAKLTSILNAAST</sequence>
<dbReference type="Pfam" id="PF02518">
    <property type="entry name" value="HATPase_c"/>
    <property type="match status" value="1"/>
</dbReference>
<evidence type="ECO:0000256" key="8">
    <source>
        <dbReference type="SAM" id="Phobius"/>
    </source>
</evidence>
<dbReference type="PROSITE" id="PS50110">
    <property type="entry name" value="RESPONSE_REGULATORY"/>
    <property type="match status" value="1"/>
</dbReference>
<dbReference type="CDD" id="cd00082">
    <property type="entry name" value="HisKA"/>
    <property type="match status" value="1"/>
</dbReference>
<dbReference type="Gene3D" id="1.10.287.130">
    <property type="match status" value="1"/>
</dbReference>
<comment type="catalytic activity">
    <reaction evidence="1">
        <text>ATP + protein L-histidine = ADP + protein N-phospho-L-histidine.</text>
        <dbReference type="EC" id="2.7.13.3"/>
    </reaction>
</comment>
<dbReference type="InterPro" id="IPR011006">
    <property type="entry name" value="CheY-like_superfamily"/>
</dbReference>
<evidence type="ECO:0000256" key="3">
    <source>
        <dbReference type="ARBA" id="ARBA00022553"/>
    </source>
</evidence>
<keyword evidence="4" id="KW-0808">Transferase</keyword>
<dbReference type="PANTHER" id="PTHR43047">
    <property type="entry name" value="TWO-COMPONENT HISTIDINE PROTEIN KINASE"/>
    <property type="match status" value="1"/>
</dbReference>
<dbReference type="EMBL" id="JADVKH010000037">
    <property type="protein sequence ID" value="MBJ9688836.1"/>
    <property type="molecule type" value="Genomic_DNA"/>
</dbReference>
<keyword evidence="8" id="KW-1133">Transmembrane helix</keyword>
<protein>
    <recommendedName>
        <fullName evidence="2">histidine kinase</fullName>
        <ecNumber evidence="2">2.7.13.3</ecNumber>
    </recommendedName>
</protein>
<feature type="transmembrane region" description="Helical" evidence="8">
    <location>
        <begin position="7"/>
        <end position="25"/>
    </location>
</feature>
<keyword evidence="8" id="KW-0812">Transmembrane</keyword>
<feature type="domain" description="Histidine kinase" evidence="9">
    <location>
        <begin position="232"/>
        <end position="448"/>
    </location>
</feature>
<dbReference type="EC" id="2.7.13.3" evidence="2"/>
<dbReference type="InterPro" id="IPR001789">
    <property type="entry name" value="Sig_transdc_resp-reg_receiver"/>
</dbReference>
<evidence type="ECO:0000313" key="11">
    <source>
        <dbReference type="EMBL" id="MBJ9688836.1"/>
    </source>
</evidence>
<dbReference type="InterPro" id="IPR003661">
    <property type="entry name" value="HisK_dim/P_dom"/>
</dbReference>
<dbReference type="SUPFAM" id="SSF55874">
    <property type="entry name" value="ATPase domain of HSP90 chaperone/DNA topoisomerase II/histidine kinase"/>
    <property type="match status" value="1"/>
</dbReference>
<dbReference type="SMART" id="SM00387">
    <property type="entry name" value="HATPase_c"/>
    <property type="match status" value="1"/>
</dbReference>
<feature type="modified residue" description="4-aspartylphosphate" evidence="6">
    <location>
        <position position="524"/>
    </location>
</feature>
<dbReference type="Proteomes" id="UP000808215">
    <property type="component" value="Unassembled WGS sequence"/>
</dbReference>
<evidence type="ECO:0000313" key="12">
    <source>
        <dbReference type="Proteomes" id="UP000808215"/>
    </source>
</evidence>
<dbReference type="SMART" id="SM00388">
    <property type="entry name" value="HisKA"/>
    <property type="match status" value="1"/>
</dbReference>
<keyword evidence="12" id="KW-1185">Reference proteome</keyword>
<dbReference type="InterPro" id="IPR003594">
    <property type="entry name" value="HATPase_dom"/>
</dbReference>
<organism evidence="11 12">
    <name type="scientific">Burkholderia vietnamiensis</name>
    <dbReference type="NCBI Taxonomy" id="60552"/>
    <lineage>
        <taxon>Bacteria</taxon>
        <taxon>Pseudomonadati</taxon>
        <taxon>Pseudomonadota</taxon>
        <taxon>Betaproteobacteria</taxon>
        <taxon>Burkholderiales</taxon>
        <taxon>Burkholderiaceae</taxon>
        <taxon>Burkholderia</taxon>
        <taxon>Burkholderia cepacia complex</taxon>
    </lineage>
</organism>
<dbReference type="PRINTS" id="PR00344">
    <property type="entry name" value="BCTRLSENSOR"/>
</dbReference>
<evidence type="ECO:0000256" key="5">
    <source>
        <dbReference type="ARBA" id="ARBA00022777"/>
    </source>
</evidence>
<evidence type="ECO:0000256" key="2">
    <source>
        <dbReference type="ARBA" id="ARBA00012438"/>
    </source>
</evidence>
<dbReference type="RefSeq" id="WP_200091667.1">
    <property type="nucleotide sequence ID" value="NZ_JADVKH010000037.1"/>
</dbReference>
<evidence type="ECO:0000256" key="4">
    <source>
        <dbReference type="ARBA" id="ARBA00022679"/>
    </source>
</evidence>
<dbReference type="InterPro" id="IPR036097">
    <property type="entry name" value="HisK_dim/P_sf"/>
</dbReference>
<feature type="transmembrane region" description="Helical" evidence="8">
    <location>
        <begin position="172"/>
        <end position="193"/>
    </location>
</feature>
<accession>A0ABS1AXH8</accession>
<dbReference type="SUPFAM" id="SSF47384">
    <property type="entry name" value="Homodimeric domain of signal transducing histidine kinase"/>
    <property type="match status" value="1"/>
</dbReference>
<dbReference type="SUPFAM" id="SSF52172">
    <property type="entry name" value="CheY-like"/>
    <property type="match status" value="1"/>
</dbReference>
<feature type="domain" description="Response regulatory" evidence="10">
    <location>
        <begin position="475"/>
        <end position="591"/>
    </location>
</feature>
<name>A0ABS1AXH8_BURVI</name>
<dbReference type="Gene3D" id="3.40.50.2300">
    <property type="match status" value="1"/>
</dbReference>
<feature type="coiled-coil region" evidence="7">
    <location>
        <begin position="194"/>
        <end position="221"/>
    </location>
</feature>
<keyword evidence="3 6" id="KW-0597">Phosphoprotein</keyword>
<dbReference type="PROSITE" id="PS50109">
    <property type="entry name" value="HIS_KIN"/>
    <property type="match status" value="1"/>
</dbReference>